<protein>
    <submittedName>
        <fullName evidence="3">Uncharacterized protein</fullName>
    </submittedName>
</protein>
<dbReference type="EMBL" id="BARU01024861">
    <property type="protein sequence ID" value="GAH54167.1"/>
    <property type="molecule type" value="Genomic_DNA"/>
</dbReference>
<accession>X1GAB3</accession>
<dbReference type="GO" id="GO:0003899">
    <property type="term" value="F:DNA-directed RNA polymerase activity"/>
    <property type="evidence" value="ECO:0007669"/>
    <property type="project" value="InterPro"/>
</dbReference>
<evidence type="ECO:0000259" key="1">
    <source>
        <dbReference type="Pfam" id="PF00562"/>
    </source>
</evidence>
<dbReference type="Gene3D" id="2.40.50.100">
    <property type="match status" value="1"/>
</dbReference>
<gene>
    <name evidence="3" type="ORF">S03H2_40130</name>
</gene>
<dbReference type="GO" id="GO:0006351">
    <property type="term" value="P:DNA-templated transcription"/>
    <property type="evidence" value="ECO:0007669"/>
    <property type="project" value="InterPro"/>
</dbReference>
<proteinExistence type="predicted"/>
<feature type="domain" description="DNA-directed RNA polymerase beta subunit external 1" evidence="2">
    <location>
        <begin position="69"/>
        <end position="127"/>
    </location>
</feature>
<dbReference type="Pfam" id="PF10385">
    <property type="entry name" value="RNA_pol_Rpb2_45"/>
    <property type="match status" value="1"/>
</dbReference>
<dbReference type="InterPro" id="IPR007120">
    <property type="entry name" value="DNA-dir_RNAP_su2_dom"/>
</dbReference>
<dbReference type="GO" id="GO:0003677">
    <property type="term" value="F:DNA binding"/>
    <property type="evidence" value="ECO:0007669"/>
    <property type="project" value="InterPro"/>
</dbReference>
<name>X1GAB3_9ZZZZ</name>
<evidence type="ECO:0000313" key="3">
    <source>
        <dbReference type="EMBL" id="GAH54167.1"/>
    </source>
</evidence>
<organism evidence="3">
    <name type="scientific">marine sediment metagenome</name>
    <dbReference type="NCBI Taxonomy" id="412755"/>
    <lineage>
        <taxon>unclassified sequences</taxon>
        <taxon>metagenomes</taxon>
        <taxon>ecological metagenomes</taxon>
    </lineage>
</organism>
<sequence length="270" mass="29573">NKYGFVETPYCRVIHEVPNAVSELLGRTIREDIVDNEGCLIAKSGILVTEDVAQKLASLSTQTIKVVPFVSSQVTYLTADEEDQYAIAQAKVPLNERNEFAEEKIEVKMGSKYFKEAADKIVFMDVSPKQIFSVSASLIPFLEHDDANRALMGSNMQRQAVPLLRPRAPLVATGMEREVAKYSGQVIFAPEDGVVTSVTSAQIVIEGERGKNPPCKLTKFVRTNQGTCINQYPIVNKGDRVRKGQVLVNSTAIDDGGLALGQNVTCAFMS</sequence>
<reference evidence="3" key="1">
    <citation type="journal article" date="2014" name="Front. Microbiol.">
        <title>High frequency of phylogenetically diverse reductive dehalogenase-homologous genes in deep subseafloor sedimentary metagenomes.</title>
        <authorList>
            <person name="Kawai M."/>
            <person name="Futagami T."/>
            <person name="Toyoda A."/>
            <person name="Takaki Y."/>
            <person name="Nishi S."/>
            <person name="Hori S."/>
            <person name="Arai W."/>
            <person name="Tsubouchi T."/>
            <person name="Morono Y."/>
            <person name="Uchiyama I."/>
            <person name="Ito T."/>
            <person name="Fujiyama A."/>
            <person name="Inagaki F."/>
            <person name="Takami H."/>
        </authorList>
    </citation>
    <scope>NUCLEOTIDE SEQUENCE</scope>
    <source>
        <strain evidence="3">Expedition CK06-06</strain>
    </source>
</reference>
<dbReference type="InterPro" id="IPR019462">
    <property type="entry name" value="DNA-dir_RNA_pol_bsu_external_1"/>
</dbReference>
<feature type="domain" description="DNA-directed RNA polymerase subunit 2 hybrid-binding" evidence="1">
    <location>
        <begin position="190"/>
        <end position="270"/>
    </location>
</feature>
<dbReference type="Pfam" id="PF00562">
    <property type="entry name" value="RNA_pol_Rpb2_6"/>
    <property type="match status" value="1"/>
</dbReference>
<evidence type="ECO:0000259" key="2">
    <source>
        <dbReference type="Pfam" id="PF10385"/>
    </source>
</evidence>
<comment type="caution">
    <text evidence="3">The sequence shown here is derived from an EMBL/GenBank/DDBJ whole genome shotgun (WGS) entry which is preliminary data.</text>
</comment>
<dbReference type="AlphaFoldDB" id="X1GAB3"/>
<dbReference type="Gene3D" id="3.90.1100.10">
    <property type="match status" value="1"/>
</dbReference>
<feature type="non-terminal residue" evidence="3">
    <location>
        <position position="1"/>
    </location>
</feature>
<dbReference type="SUPFAM" id="SSF64484">
    <property type="entry name" value="beta and beta-prime subunits of DNA dependent RNA-polymerase"/>
    <property type="match status" value="1"/>
</dbReference>